<dbReference type="PANTHER" id="PTHR13779:SF7">
    <property type="entry name" value="ATPASE WRNIP1"/>
    <property type="match status" value="1"/>
</dbReference>
<protein>
    <submittedName>
        <fullName evidence="5">Replication-associated recombination protein A</fullName>
    </submittedName>
</protein>
<dbReference type="AlphaFoldDB" id="A0A2T2WX58"/>
<dbReference type="GO" id="GO:0005524">
    <property type="term" value="F:ATP binding"/>
    <property type="evidence" value="ECO:0007669"/>
    <property type="project" value="UniProtKB-KW"/>
</dbReference>
<dbReference type="InterPro" id="IPR032423">
    <property type="entry name" value="AAA_assoc_2"/>
</dbReference>
<dbReference type="GO" id="GO:0016887">
    <property type="term" value="F:ATP hydrolysis activity"/>
    <property type="evidence" value="ECO:0007669"/>
    <property type="project" value="InterPro"/>
</dbReference>
<evidence type="ECO:0000256" key="2">
    <source>
        <dbReference type="ARBA" id="ARBA00022741"/>
    </source>
</evidence>
<sequence>MPNDLFTSAGEASREQNAPLAWKLRPRSLDEVIGQEHLSGPHGVIRSMLKGQVRSIIFHGPAGTGKTTLARIVAEKARLSFIELSAIDSGVKEVRSISERAREQWNLHGRGTLLFLDEIHRFNRAQQDVLLPFVEDGTLVLFGATTENPWISINRALLSRCLLLEVRALDQEAVKAILNRAWERRKSWWHQDGRIEDGVVDRISVRVGGDGRLALSILEQMTLLAEAQGSRLLDNALLDQVMNSSRHYHDRMGDMHYDLTSAFIKSMRGSDPDAALYWFGRLLVGGTDPRYVMRRILIHAAEDVGLADPMALVVAQSAWTALEAVGLPEARIPMAEAVLYIASAPKSNSVVAALSKLDEALEKYPQSDVPPYLRDSHYHSPLPNAPYLYPHAYPRHYVSQRYLPDEMGELSLYHATDQGLEKEGRKYLQSLHGKGSE</sequence>
<evidence type="ECO:0000256" key="1">
    <source>
        <dbReference type="ARBA" id="ARBA00008959"/>
    </source>
</evidence>
<evidence type="ECO:0000259" key="4">
    <source>
        <dbReference type="SMART" id="SM00382"/>
    </source>
</evidence>
<dbReference type="CDD" id="cd00009">
    <property type="entry name" value="AAA"/>
    <property type="match status" value="1"/>
</dbReference>
<dbReference type="InterPro" id="IPR051314">
    <property type="entry name" value="AAA_ATPase_RarA/MGS1/WRNIP1"/>
</dbReference>
<dbReference type="Proteomes" id="UP000242699">
    <property type="component" value="Unassembled WGS sequence"/>
</dbReference>
<keyword evidence="3" id="KW-0067">ATP-binding</keyword>
<reference evidence="5 6" key="1">
    <citation type="journal article" date="2014" name="BMC Genomics">
        <title>Comparison of environmental and isolate Sulfobacillus genomes reveals diverse carbon, sulfur, nitrogen, and hydrogen metabolisms.</title>
        <authorList>
            <person name="Justice N.B."/>
            <person name="Norman A."/>
            <person name="Brown C.T."/>
            <person name="Singh A."/>
            <person name="Thomas B.C."/>
            <person name="Banfield J.F."/>
        </authorList>
    </citation>
    <scope>NUCLEOTIDE SEQUENCE [LARGE SCALE GENOMIC DNA]</scope>
    <source>
        <strain evidence="5">AMDSBA1</strain>
    </source>
</reference>
<dbReference type="Gene3D" id="1.10.8.60">
    <property type="match status" value="1"/>
</dbReference>
<dbReference type="Gene3D" id="1.10.3710.10">
    <property type="entry name" value="DNA polymerase III clamp loader subunits, C-terminal domain"/>
    <property type="match status" value="1"/>
</dbReference>
<dbReference type="InterPro" id="IPR003959">
    <property type="entry name" value="ATPase_AAA_core"/>
</dbReference>
<accession>A0A2T2WX58</accession>
<dbReference type="InterPro" id="IPR003593">
    <property type="entry name" value="AAA+_ATPase"/>
</dbReference>
<proteinExistence type="inferred from homology"/>
<evidence type="ECO:0000313" key="6">
    <source>
        <dbReference type="Proteomes" id="UP000242699"/>
    </source>
</evidence>
<dbReference type="GO" id="GO:0003677">
    <property type="term" value="F:DNA binding"/>
    <property type="evidence" value="ECO:0007669"/>
    <property type="project" value="InterPro"/>
</dbReference>
<dbReference type="PANTHER" id="PTHR13779">
    <property type="entry name" value="WERNER HELICASE-INTERACTING PROTEIN 1 FAMILY MEMBER"/>
    <property type="match status" value="1"/>
</dbReference>
<dbReference type="Pfam" id="PF00004">
    <property type="entry name" value="AAA"/>
    <property type="match status" value="1"/>
</dbReference>
<dbReference type="Gene3D" id="1.20.272.10">
    <property type="match status" value="1"/>
</dbReference>
<dbReference type="GO" id="GO:0006261">
    <property type="term" value="P:DNA-templated DNA replication"/>
    <property type="evidence" value="ECO:0007669"/>
    <property type="project" value="TreeGrafter"/>
</dbReference>
<dbReference type="FunFam" id="1.20.272.10:FF:000001">
    <property type="entry name" value="Putative AAA family ATPase"/>
    <property type="match status" value="1"/>
</dbReference>
<dbReference type="InterPro" id="IPR008921">
    <property type="entry name" value="DNA_pol3_clamp-load_cplx_C"/>
</dbReference>
<feature type="domain" description="AAA+ ATPase" evidence="4">
    <location>
        <begin position="52"/>
        <end position="172"/>
    </location>
</feature>
<dbReference type="SUPFAM" id="SSF52540">
    <property type="entry name" value="P-loop containing nucleoside triphosphate hydrolases"/>
    <property type="match status" value="1"/>
</dbReference>
<dbReference type="Gene3D" id="3.40.50.300">
    <property type="entry name" value="P-loop containing nucleotide triphosphate hydrolases"/>
    <property type="match status" value="1"/>
</dbReference>
<evidence type="ECO:0000313" key="5">
    <source>
        <dbReference type="EMBL" id="PSR26806.1"/>
    </source>
</evidence>
<keyword evidence="2" id="KW-0547">Nucleotide-binding</keyword>
<name>A0A2T2WX58_9FIRM</name>
<dbReference type="SMART" id="SM00382">
    <property type="entry name" value="AAA"/>
    <property type="match status" value="1"/>
</dbReference>
<organism evidence="5 6">
    <name type="scientific">Sulfobacillus benefaciens</name>
    <dbReference type="NCBI Taxonomy" id="453960"/>
    <lineage>
        <taxon>Bacteria</taxon>
        <taxon>Bacillati</taxon>
        <taxon>Bacillota</taxon>
        <taxon>Clostridia</taxon>
        <taxon>Eubacteriales</taxon>
        <taxon>Clostridiales Family XVII. Incertae Sedis</taxon>
        <taxon>Sulfobacillus</taxon>
    </lineage>
</organism>
<dbReference type="Pfam" id="PF12002">
    <property type="entry name" value="MgsA_C"/>
    <property type="match status" value="1"/>
</dbReference>
<dbReference type="CDD" id="cd18139">
    <property type="entry name" value="HLD_clamp_RarA"/>
    <property type="match status" value="1"/>
</dbReference>
<gene>
    <name evidence="5" type="ORF">C7B43_12995</name>
</gene>
<dbReference type="GO" id="GO:0008047">
    <property type="term" value="F:enzyme activator activity"/>
    <property type="evidence" value="ECO:0007669"/>
    <property type="project" value="TreeGrafter"/>
</dbReference>
<comment type="similarity">
    <text evidence="1">Belongs to the AAA ATPase family. RarA/MGS1/WRNIP1 subfamily.</text>
</comment>
<dbReference type="GO" id="GO:0000731">
    <property type="term" value="P:DNA synthesis involved in DNA repair"/>
    <property type="evidence" value="ECO:0007669"/>
    <property type="project" value="TreeGrafter"/>
</dbReference>
<dbReference type="GO" id="GO:0017116">
    <property type="term" value="F:single-stranded DNA helicase activity"/>
    <property type="evidence" value="ECO:0007669"/>
    <property type="project" value="TreeGrafter"/>
</dbReference>
<dbReference type="InterPro" id="IPR021886">
    <property type="entry name" value="MgsA_C"/>
</dbReference>
<evidence type="ECO:0000256" key="3">
    <source>
        <dbReference type="ARBA" id="ARBA00022840"/>
    </source>
</evidence>
<comment type="caution">
    <text evidence="5">The sequence shown here is derived from an EMBL/GenBank/DDBJ whole genome shotgun (WGS) entry which is preliminary data.</text>
</comment>
<dbReference type="SUPFAM" id="SSF48019">
    <property type="entry name" value="post-AAA+ oligomerization domain-like"/>
    <property type="match status" value="1"/>
</dbReference>
<dbReference type="InterPro" id="IPR027417">
    <property type="entry name" value="P-loop_NTPase"/>
</dbReference>
<dbReference type="EMBL" id="PXYT01000032">
    <property type="protein sequence ID" value="PSR26806.1"/>
    <property type="molecule type" value="Genomic_DNA"/>
</dbReference>
<dbReference type="Pfam" id="PF16193">
    <property type="entry name" value="AAA_assoc_2"/>
    <property type="match status" value="1"/>
</dbReference>